<comment type="domain">
    <text evidence="16">Lacks the C-terminal regulatory region which is replaced by HisZ.</text>
</comment>
<name>A0ABT2WJ15_9BACI</name>
<keyword evidence="19" id="KW-1185">Reference proteome</keyword>
<dbReference type="InterPro" id="IPR018198">
    <property type="entry name" value="ATP_PRibTrfase_CS"/>
</dbReference>
<dbReference type="HAMAP" id="MF_01018">
    <property type="entry name" value="HisG_Short"/>
    <property type="match status" value="1"/>
</dbReference>
<keyword evidence="8 16" id="KW-0963">Cytoplasm</keyword>
<sequence length="214" mass="23603">MKPITFAIGKGRLVNHTIGLLKEMGIEFPEYHENSRKLIFEDQLSKIRIVLVKASDVAVYVERGAADIGVIGKDTLIESGANVYEVVDLGFGRCRFAVAGLPDTDLNKKRLVVASKYPKVTSQYFSKKDQIVETIQLNGSVELAPLVGLSDCIVDIVETGRTLKDNGLVVLEDICEITARLIVNKASFKTNNQRINDLIQQIEAMVNKVGDLVK</sequence>
<evidence type="ECO:0000256" key="15">
    <source>
        <dbReference type="ARBA" id="ARBA00024861"/>
    </source>
</evidence>
<evidence type="ECO:0000256" key="7">
    <source>
        <dbReference type="ARBA" id="ARBA00020998"/>
    </source>
</evidence>
<evidence type="ECO:0000256" key="10">
    <source>
        <dbReference type="ARBA" id="ARBA00022676"/>
    </source>
</evidence>
<evidence type="ECO:0000256" key="9">
    <source>
        <dbReference type="ARBA" id="ARBA00022605"/>
    </source>
</evidence>
<comment type="catalytic activity">
    <reaction evidence="1 16">
        <text>1-(5-phospho-beta-D-ribosyl)-ATP + diphosphate = 5-phospho-alpha-D-ribose 1-diphosphate + ATP</text>
        <dbReference type="Rhea" id="RHEA:18473"/>
        <dbReference type="ChEBI" id="CHEBI:30616"/>
        <dbReference type="ChEBI" id="CHEBI:33019"/>
        <dbReference type="ChEBI" id="CHEBI:58017"/>
        <dbReference type="ChEBI" id="CHEBI:73183"/>
        <dbReference type="EC" id="2.4.2.17"/>
    </reaction>
</comment>
<dbReference type="PANTHER" id="PTHR21403:SF8">
    <property type="entry name" value="ATP PHOSPHORIBOSYLTRANSFERASE"/>
    <property type="match status" value="1"/>
</dbReference>
<comment type="similarity">
    <text evidence="4 16">Belongs to the ATP phosphoribosyltransferase family. Short subfamily.</text>
</comment>
<evidence type="ECO:0000256" key="14">
    <source>
        <dbReference type="ARBA" id="ARBA00023102"/>
    </source>
</evidence>
<evidence type="ECO:0000256" key="16">
    <source>
        <dbReference type="HAMAP-Rule" id="MF_01018"/>
    </source>
</evidence>
<keyword evidence="9 16" id="KW-0028">Amino-acid biosynthesis</keyword>
<comment type="subunit">
    <text evidence="5 16">Heteromultimer composed of HisG and HisZ subunits.</text>
</comment>
<keyword evidence="10 16" id="KW-0328">Glycosyltransferase</keyword>
<evidence type="ECO:0000256" key="13">
    <source>
        <dbReference type="ARBA" id="ARBA00022840"/>
    </source>
</evidence>
<gene>
    <name evidence="16 18" type="primary">hisG</name>
    <name evidence="18" type="ORF">OEV82_13320</name>
</gene>
<evidence type="ECO:0000256" key="8">
    <source>
        <dbReference type="ARBA" id="ARBA00022490"/>
    </source>
</evidence>
<dbReference type="Proteomes" id="UP001208656">
    <property type="component" value="Unassembled WGS sequence"/>
</dbReference>
<keyword evidence="13 16" id="KW-0067">ATP-binding</keyword>
<dbReference type="PROSITE" id="PS01316">
    <property type="entry name" value="ATP_P_PHORIBOSYLTR"/>
    <property type="match status" value="1"/>
</dbReference>
<protein>
    <recommendedName>
        <fullName evidence="7 16">ATP phosphoribosyltransferase</fullName>
        <shortName evidence="16">ATP-PRT</shortName>
        <shortName evidence="16">ATP-PRTase</shortName>
        <ecNumber evidence="6 16">2.4.2.17</ecNumber>
    </recommendedName>
</protein>
<dbReference type="EMBL" id="JAOUSE010000053">
    <property type="protein sequence ID" value="MCU9595422.1"/>
    <property type="molecule type" value="Genomic_DNA"/>
</dbReference>
<comment type="pathway">
    <text evidence="3 16">Amino-acid biosynthesis; L-histidine biosynthesis; L-histidine from 5-phospho-alpha-D-ribose 1-diphosphate: step 1/9.</text>
</comment>
<evidence type="ECO:0000256" key="11">
    <source>
        <dbReference type="ARBA" id="ARBA00022679"/>
    </source>
</evidence>
<evidence type="ECO:0000256" key="1">
    <source>
        <dbReference type="ARBA" id="ARBA00000915"/>
    </source>
</evidence>
<dbReference type="GO" id="GO:0003879">
    <property type="term" value="F:ATP phosphoribosyltransferase activity"/>
    <property type="evidence" value="ECO:0007669"/>
    <property type="project" value="UniProtKB-EC"/>
</dbReference>
<evidence type="ECO:0000313" key="18">
    <source>
        <dbReference type="EMBL" id="MCU9595422.1"/>
    </source>
</evidence>
<dbReference type="InterPro" id="IPR013820">
    <property type="entry name" value="ATP_PRibTrfase_cat"/>
</dbReference>
<keyword evidence="12 16" id="KW-0547">Nucleotide-binding</keyword>
<comment type="subcellular location">
    <subcellularLocation>
        <location evidence="2 16">Cytoplasm</location>
    </subcellularLocation>
</comment>
<dbReference type="Pfam" id="PF01634">
    <property type="entry name" value="HisG"/>
    <property type="match status" value="1"/>
</dbReference>
<proteinExistence type="inferred from homology"/>
<keyword evidence="14 16" id="KW-0368">Histidine biosynthesis</keyword>
<dbReference type="Gene3D" id="3.40.190.10">
    <property type="entry name" value="Periplasmic binding protein-like II"/>
    <property type="match status" value="2"/>
</dbReference>
<evidence type="ECO:0000256" key="5">
    <source>
        <dbReference type="ARBA" id="ARBA00011496"/>
    </source>
</evidence>
<dbReference type="CDD" id="cd13595">
    <property type="entry name" value="PBP2_HisGs"/>
    <property type="match status" value="1"/>
</dbReference>
<evidence type="ECO:0000256" key="12">
    <source>
        <dbReference type="ARBA" id="ARBA00022741"/>
    </source>
</evidence>
<evidence type="ECO:0000256" key="3">
    <source>
        <dbReference type="ARBA" id="ARBA00004667"/>
    </source>
</evidence>
<evidence type="ECO:0000256" key="6">
    <source>
        <dbReference type="ARBA" id="ARBA00011946"/>
    </source>
</evidence>
<dbReference type="SUPFAM" id="SSF53850">
    <property type="entry name" value="Periplasmic binding protein-like II"/>
    <property type="match status" value="1"/>
</dbReference>
<reference evidence="18 19" key="1">
    <citation type="submission" date="2022-10" db="EMBL/GenBank/DDBJ databases">
        <title>Description of Fervidibacillus gen. nov. in the family Fervidibacillaceae fam. nov. with two species, Fervidibacillus albus sp. nov., and Fervidibacillus halotolerans sp. nov., isolated from tidal flat sediments.</title>
        <authorList>
            <person name="Kwon K.K."/>
            <person name="Yang S.-H."/>
        </authorList>
    </citation>
    <scope>NUCLEOTIDE SEQUENCE [LARGE SCALE GENOMIC DNA]</scope>
    <source>
        <strain evidence="18 19">DSM 23332</strain>
    </source>
</reference>
<accession>A0ABT2WJ15</accession>
<dbReference type="InterPro" id="IPR024893">
    <property type="entry name" value="ATP_PRibTrfase_HisG_short"/>
</dbReference>
<comment type="caution">
    <text evidence="18">The sequence shown here is derived from an EMBL/GenBank/DDBJ whole genome shotgun (WGS) entry which is preliminary data.</text>
</comment>
<feature type="domain" description="ATP phosphoribosyltransferase catalytic" evidence="17">
    <location>
        <begin position="53"/>
        <end position="203"/>
    </location>
</feature>
<organism evidence="18 19">
    <name type="scientific">Pallidibacillus thermolactis</name>
    <dbReference type="NCBI Taxonomy" id="251051"/>
    <lineage>
        <taxon>Bacteria</taxon>
        <taxon>Bacillati</taxon>
        <taxon>Bacillota</taxon>
        <taxon>Bacilli</taxon>
        <taxon>Bacillales</taxon>
        <taxon>Bacillaceae</taxon>
        <taxon>Pallidibacillus</taxon>
    </lineage>
</organism>
<evidence type="ECO:0000313" key="19">
    <source>
        <dbReference type="Proteomes" id="UP001208656"/>
    </source>
</evidence>
<dbReference type="RefSeq" id="WP_173657931.1">
    <property type="nucleotide sequence ID" value="NZ_JAOUSE010000053.1"/>
</dbReference>
<dbReference type="PANTHER" id="PTHR21403">
    <property type="entry name" value="ATP PHOSPHORIBOSYLTRANSFERASE ATP-PRTASE"/>
    <property type="match status" value="1"/>
</dbReference>
<dbReference type="InterPro" id="IPR001348">
    <property type="entry name" value="ATP_PRibTrfase_HisG"/>
</dbReference>
<comment type="function">
    <text evidence="15 16">Catalyzes the condensation of ATP and 5-phosphoribose 1-diphosphate to form N'-(5'-phosphoribosyl)-ATP (PR-ATP). Has a crucial role in the pathway because the rate of histidine biosynthesis seems to be controlled primarily by regulation of HisG enzymatic activity.</text>
</comment>
<evidence type="ECO:0000256" key="2">
    <source>
        <dbReference type="ARBA" id="ARBA00004496"/>
    </source>
</evidence>
<keyword evidence="11 16" id="KW-0808">Transferase</keyword>
<dbReference type="EC" id="2.4.2.17" evidence="6 16"/>
<evidence type="ECO:0000259" key="17">
    <source>
        <dbReference type="Pfam" id="PF01634"/>
    </source>
</evidence>
<evidence type="ECO:0000256" key="4">
    <source>
        <dbReference type="ARBA" id="ARBA00009489"/>
    </source>
</evidence>
<dbReference type="NCBIfam" id="TIGR00070">
    <property type="entry name" value="hisG"/>
    <property type="match status" value="1"/>
</dbReference>